<dbReference type="InterPro" id="IPR040400">
    <property type="entry name" value="BAG5/6/7/8"/>
</dbReference>
<reference evidence="7" key="3">
    <citation type="submission" date="2015-04" db="UniProtKB">
        <authorList>
            <consortium name="EnsemblPlants"/>
        </authorList>
    </citation>
    <scope>IDENTIFICATION</scope>
    <source>
        <strain evidence="7">cv. Jemalong A17</strain>
    </source>
</reference>
<dbReference type="PANTHER" id="PTHR33322:SF4">
    <property type="entry name" value="BAG DOMAIN CONTAINING PROTEIN, EXPRESSED"/>
    <property type="match status" value="1"/>
</dbReference>
<dbReference type="GO" id="GO:0051087">
    <property type="term" value="F:protein-folding chaperone binding"/>
    <property type="evidence" value="ECO:0007669"/>
    <property type="project" value="InterPro"/>
</dbReference>
<keyword evidence="2" id="KW-0175">Coiled coil</keyword>
<dbReference type="STRING" id="3880.G7KUT0"/>
<accession>G7KUT0</accession>
<feature type="region of interest" description="Disordered" evidence="3">
    <location>
        <begin position="212"/>
        <end position="231"/>
    </location>
</feature>
<keyword evidence="8" id="KW-1185">Reference proteome</keyword>
<feature type="domain" description="BAG" evidence="4">
    <location>
        <begin position="79"/>
        <end position="150"/>
    </location>
</feature>
<reference evidence="5 8" key="1">
    <citation type="journal article" date="2011" name="Nature">
        <title>The Medicago genome provides insight into the evolution of rhizobial symbioses.</title>
        <authorList>
            <person name="Young N.D."/>
            <person name="Debelle F."/>
            <person name="Oldroyd G.E."/>
            <person name="Geurts R."/>
            <person name="Cannon S.B."/>
            <person name="Udvardi M.K."/>
            <person name="Benedito V.A."/>
            <person name="Mayer K.F."/>
            <person name="Gouzy J."/>
            <person name="Schoof H."/>
            <person name="Van de Peer Y."/>
            <person name="Proost S."/>
            <person name="Cook D.R."/>
            <person name="Meyers B.C."/>
            <person name="Spannagl M."/>
            <person name="Cheung F."/>
            <person name="De Mita S."/>
            <person name="Krishnakumar V."/>
            <person name="Gundlach H."/>
            <person name="Zhou S."/>
            <person name="Mudge J."/>
            <person name="Bharti A.K."/>
            <person name="Murray J.D."/>
            <person name="Naoumkina M.A."/>
            <person name="Rosen B."/>
            <person name="Silverstein K.A."/>
            <person name="Tang H."/>
            <person name="Rombauts S."/>
            <person name="Zhao P.X."/>
            <person name="Zhou P."/>
            <person name="Barbe V."/>
            <person name="Bardou P."/>
            <person name="Bechner M."/>
            <person name="Bellec A."/>
            <person name="Berger A."/>
            <person name="Berges H."/>
            <person name="Bidwell S."/>
            <person name="Bisseling T."/>
            <person name="Choisne N."/>
            <person name="Couloux A."/>
            <person name="Denny R."/>
            <person name="Deshpande S."/>
            <person name="Dai X."/>
            <person name="Doyle J.J."/>
            <person name="Dudez A.M."/>
            <person name="Farmer A.D."/>
            <person name="Fouteau S."/>
            <person name="Franken C."/>
            <person name="Gibelin C."/>
            <person name="Gish J."/>
            <person name="Goldstein S."/>
            <person name="Gonzalez A.J."/>
            <person name="Green P.J."/>
            <person name="Hallab A."/>
            <person name="Hartog M."/>
            <person name="Hua A."/>
            <person name="Humphray S.J."/>
            <person name="Jeong D.H."/>
            <person name="Jing Y."/>
            <person name="Jocker A."/>
            <person name="Kenton S.M."/>
            <person name="Kim D.J."/>
            <person name="Klee K."/>
            <person name="Lai H."/>
            <person name="Lang C."/>
            <person name="Lin S."/>
            <person name="Macmil S.L."/>
            <person name="Magdelenat G."/>
            <person name="Matthews L."/>
            <person name="McCorrison J."/>
            <person name="Monaghan E.L."/>
            <person name="Mun J.H."/>
            <person name="Najar F.Z."/>
            <person name="Nicholson C."/>
            <person name="Noirot C."/>
            <person name="O'Bleness M."/>
            <person name="Paule C.R."/>
            <person name="Poulain J."/>
            <person name="Prion F."/>
            <person name="Qin B."/>
            <person name="Qu C."/>
            <person name="Retzel E.F."/>
            <person name="Riddle C."/>
            <person name="Sallet E."/>
            <person name="Samain S."/>
            <person name="Samson N."/>
            <person name="Sanders I."/>
            <person name="Saurat O."/>
            <person name="Scarpelli C."/>
            <person name="Schiex T."/>
            <person name="Segurens B."/>
            <person name="Severin A.J."/>
            <person name="Sherrier D.J."/>
            <person name="Shi R."/>
            <person name="Sims S."/>
            <person name="Singer S.R."/>
            <person name="Sinharoy S."/>
            <person name="Sterck L."/>
            <person name="Viollet A."/>
            <person name="Wang B.B."/>
            <person name="Wang K."/>
            <person name="Wang M."/>
            <person name="Wang X."/>
            <person name="Warfsmann J."/>
            <person name="Weissenbach J."/>
            <person name="White D.D."/>
            <person name="White J.D."/>
            <person name="Wiley G.B."/>
            <person name="Wincker P."/>
            <person name="Xing Y."/>
            <person name="Yang L."/>
            <person name="Yao Z."/>
            <person name="Ying F."/>
            <person name="Zhai J."/>
            <person name="Zhou L."/>
            <person name="Zuber A."/>
            <person name="Denarie J."/>
            <person name="Dixon R.A."/>
            <person name="May G.D."/>
            <person name="Schwartz D.C."/>
            <person name="Rogers J."/>
            <person name="Quetier F."/>
            <person name="Town C.D."/>
            <person name="Roe B.A."/>
        </authorList>
    </citation>
    <scope>NUCLEOTIDE SEQUENCE [LARGE SCALE GENOMIC DNA]</scope>
    <source>
        <strain evidence="5">A17</strain>
        <strain evidence="7 8">cv. Jemalong A17</strain>
    </source>
</reference>
<dbReference type="EMBL" id="PSQE01000007">
    <property type="protein sequence ID" value="RHN44720.1"/>
    <property type="molecule type" value="Genomic_DNA"/>
</dbReference>
<reference evidence="6" key="4">
    <citation type="journal article" date="2018" name="Nat. Plants">
        <title>Whole-genome landscape of Medicago truncatula symbiotic genes.</title>
        <authorList>
            <person name="Pecrix Y."/>
            <person name="Gamas P."/>
            <person name="Carrere S."/>
        </authorList>
    </citation>
    <scope>NUCLEOTIDE SEQUENCE</scope>
    <source>
        <tissue evidence="6">Leaves</tissue>
    </source>
</reference>
<dbReference type="eggNOG" id="ENOG502RY04">
    <property type="taxonomic scope" value="Eukaryota"/>
</dbReference>
<dbReference type="GO" id="GO:0006457">
    <property type="term" value="P:protein folding"/>
    <property type="evidence" value="ECO:0000318"/>
    <property type="project" value="GO_Central"/>
</dbReference>
<evidence type="ECO:0000256" key="2">
    <source>
        <dbReference type="SAM" id="Coils"/>
    </source>
</evidence>
<reference evidence="5 8" key="2">
    <citation type="journal article" date="2014" name="BMC Genomics">
        <title>An improved genome release (version Mt4.0) for the model legume Medicago truncatula.</title>
        <authorList>
            <person name="Tang H."/>
            <person name="Krishnakumar V."/>
            <person name="Bidwell S."/>
            <person name="Rosen B."/>
            <person name="Chan A."/>
            <person name="Zhou S."/>
            <person name="Gentzbittel L."/>
            <person name="Childs K.L."/>
            <person name="Yandell M."/>
            <person name="Gundlach H."/>
            <person name="Mayer K.F."/>
            <person name="Schwartz D.C."/>
            <person name="Town C.D."/>
        </authorList>
    </citation>
    <scope>GENOME REANNOTATION</scope>
    <source>
        <strain evidence="7 8">cv. Jemalong A17</strain>
    </source>
</reference>
<organism evidence="5 8">
    <name type="scientific">Medicago truncatula</name>
    <name type="common">Barrel medic</name>
    <name type="synonym">Medicago tribuloides</name>
    <dbReference type="NCBI Taxonomy" id="3880"/>
    <lineage>
        <taxon>Eukaryota</taxon>
        <taxon>Viridiplantae</taxon>
        <taxon>Streptophyta</taxon>
        <taxon>Embryophyta</taxon>
        <taxon>Tracheophyta</taxon>
        <taxon>Spermatophyta</taxon>
        <taxon>Magnoliopsida</taxon>
        <taxon>eudicotyledons</taxon>
        <taxon>Gunneridae</taxon>
        <taxon>Pentapetalae</taxon>
        <taxon>rosids</taxon>
        <taxon>fabids</taxon>
        <taxon>Fabales</taxon>
        <taxon>Fabaceae</taxon>
        <taxon>Papilionoideae</taxon>
        <taxon>50 kb inversion clade</taxon>
        <taxon>NPAAA clade</taxon>
        <taxon>Hologalegina</taxon>
        <taxon>IRL clade</taxon>
        <taxon>Trifolieae</taxon>
        <taxon>Medicago</taxon>
    </lineage>
</organism>
<evidence type="ECO:0000313" key="7">
    <source>
        <dbReference type="EnsemblPlants" id="AES77977"/>
    </source>
</evidence>
<dbReference type="SMART" id="SM00264">
    <property type="entry name" value="BAG"/>
    <property type="match status" value="1"/>
</dbReference>
<dbReference type="Gramene" id="rna38875">
    <property type="protein sequence ID" value="RHN44720.1"/>
    <property type="gene ID" value="gene38875"/>
</dbReference>
<dbReference type="InterPro" id="IPR003103">
    <property type="entry name" value="BAG_domain"/>
</dbReference>
<evidence type="ECO:0000256" key="3">
    <source>
        <dbReference type="SAM" id="MobiDB-lite"/>
    </source>
</evidence>
<proteinExistence type="predicted"/>
<dbReference type="SUPFAM" id="SSF63491">
    <property type="entry name" value="BAG domain"/>
    <property type="match status" value="1"/>
</dbReference>
<dbReference type="OrthoDB" id="1923217at2759"/>
<evidence type="ECO:0000313" key="6">
    <source>
        <dbReference type="EMBL" id="RHN44720.1"/>
    </source>
</evidence>
<dbReference type="AlphaFoldDB" id="G7KUT0"/>
<dbReference type="OMA" id="DSYLVKC"/>
<sequence>MFHLNNNNRTSQPSSLYGTQWNYPRYNKKAQSPSKVVSIPVHFVGSERNKANSATKIEKVARGFLVRKSLNKMLKMKVELDEIEKKVNDEETVKMMKKEQKERIRIAETIMNLLLRLDSVRVFHCSALRDLRKSIIKRAIVLQEFVDQIQMVGPTEEVEGGEGKCVEVEENCLEKEEVGCEEENEGGNKIEALVNEDGEVNCMEKEERGCEEKNEGGEKMGPLMNEDGSEGKCVKEEDHFLMKEGGGEDEEGDKVEALWKKEEMEEEDRGCKEENEGGEKFEALGNEENNEDVKKMEVEEKEESVGTSLVEEGIKESVDVKEEEGRIGNEFEEENCYKEEDGGNRKMLKRMMEDNEKMMEMMAQLFERNEKQTTLLTSLTQRVEQLERAFTFDKLRRKNKKRRNVDAKHRHNGCI</sequence>
<evidence type="ECO:0000313" key="5">
    <source>
        <dbReference type="EMBL" id="AES77977.1"/>
    </source>
</evidence>
<feature type="region of interest" description="Disordered" evidence="3">
    <location>
        <begin position="289"/>
        <end position="308"/>
    </location>
</feature>
<evidence type="ECO:0000313" key="8">
    <source>
        <dbReference type="Proteomes" id="UP000002051"/>
    </source>
</evidence>
<dbReference type="EMBL" id="CM001223">
    <property type="protein sequence ID" value="AES77977.1"/>
    <property type="molecule type" value="Genomic_DNA"/>
</dbReference>
<dbReference type="Pfam" id="PF02179">
    <property type="entry name" value="BAG"/>
    <property type="match status" value="1"/>
</dbReference>
<keyword evidence="1" id="KW-0143">Chaperone</keyword>
<dbReference type="EnsemblPlants" id="AES77977">
    <property type="protein sequence ID" value="AES77977"/>
    <property type="gene ID" value="MTR_7g022490"/>
</dbReference>
<dbReference type="PaxDb" id="3880-AES77977"/>
<evidence type="ECO:0000259" key="4">
    <source>
        <dbReference type="PROSITE" id="PS51035"/>
    </source>
</evidence>
<gene>
    <name evidence="7" type="primary">11439303</name>
    <name evidence="5" type="ordered locus">MTR_7g022490</name>
    <name evidence="6" type="ORF">MtrunA17_Chr7g0222481</name>
</gene>
<feature type="coiled-coil region" evidence="2">
    <location>
        <begin position="66"/>
        <end position="100"/>
    </location>
</feature>
<dbReference type="Proteomes" id="UP000002051">
    <property type="component" value="Unassembled WGS sequence"/>
</dbReference>
<feature type="coiled-coil region" evidence="2">
    <location>
        <begin position="348"/>
        <end position="389"/>
    </location>
</feature>
<name>G7KUT0_MEDTR</name>
<dbReference type="PANTHER" id="PTHR33322">
    <property type="entry name" value="BAG DOMAIN CONTAINING PROTEIN, EXPRESSED"/>
    <property type="match status" value="1"/>
</dbReference>
<dbReference type="PROSITE" id="PS51035">
    <property type="entry name" value="BAG"/>
    <property type="match status" value="1"/>
</dbReference>
<evidence type="ECO:0000256" key="1">
    <source>
        <dbReference type="ARBA" id="ARBA00023186"/>
    </source>
</evidence>
<dbReference type="KEGG" id="mtr:11439303"/>
<dbReference type="Proteomes" id="UP000265566">
    <property type="component" value="Chromosome 7"/>
</dbReference>
<protein>
    <submittedName>
        <fullName evidence="5">BAG domain protein</fullName>
    </submittedName>
    <submittedName>
        <fullName evidence="6">Putative IQ motif, EF-hand binding, BAG domain-containing protein</fullName>
    </submittedName>
</protein>
<dbReference type="InterPro" id="IPR036533">
    <property type="entry name" value="BAG_dom_sf"/>
</dbReference>
<dbReference type="Gene3D" id="1.20.58.120">
    <property type="entry name" value="BAG domain"/>
    <property type="match status" value="1"/>
</dbReference>
<dbReference type="HOGENOM" id="CLU_038752_0_0_1"/>
<dbReference type="PROSITE" id="PS50096">
    <property type="entry name" value="IQ"/>
    <property type="match status" value="1"/>
</dbReference>